<keyword evidence="1" id="KW-0812">Transmembrane</keyword>
<evidence type="ECO:0000313" key="3">
    <source>
        <dbReference type="Proteomes" id="UP000651452"/>
    </source>
</evidence>
<protein>
    <submittedName>
        <fullName evidence="2">Uncharacterized protein</fullName>
    </submittedName>
</protein>
<reference evidence="2" key="2">
    <citation type="submission" date="2020-09" db="EMBL/GenBank/DDBJ databases">
        <title>Reference genome assembly for Australian Ascochyta lentis isolate Al4.</title>
        <authorList>
            <person name="Lee R.C."/>
            <person name="Farfan-Caceres L.M."/>
            <person name="Debler J.W."/>
            <person name="Williams A.H."/>
            <person name="Henares B.M."/>
        </authorList>
    </citation>
    <scope>NUCLEOTIDE SEQUENCE</scope>
    <source>
        <strain evidence="2">Al4</strain>
    </source>
</reference>
<accession>A0A8H7JDH4</accession>
<sequence>MSLFLPFMLLLALFWLAIGIMLAKFLAQKYRGKPWSKRAVDAQYIYGSALDNDRSAGVHYGGGERVGFAGGYGRGVAGWGGLVRGGLRGCEDVGGQREEVVCGGCGLVGL</sequence>
<keyword evidence="1" id="KW-1133">Transmembrane helix</keyword>
<reference evidence="2" key="1">
    <citation type="submission" date="2018-12" db="EMBL/GenBank/DDBJ databases">
        <authorList>
            <person name="Syme R.A."/>
            <person name="Farfan-Caceres L."/>
            <person name="Lichtenzveig J."/>
        </authorList>
    </citation>
    <scope>NUCLEOTIDE SEQUENCE</scope>
    <source>
        <strain evidence="2">Al4</strain>
    </source>
</reference>
<comment type="caution">
    <text evidence="2">The sequence shown here is derived from an EMBL/GenBank/DDBJ whole genome shotgun (WGS) entry which is preliminary data.</text>
</comment>
<evidence type="ECO:0000313" key="2">
    <source>
        <dbReference type="EMBL" id="KAF9701714.1"/>
    </source>
</evidence>
<proteinExistence type="predicted"/>
<gene>
    <name evidence="2" type="ORF">EKO04_000306</name>
</gene>
<dbReference type="EMBL" id="RZGK01000002">
    <property type="protein sequence ID" value="KAF9701714.1"/>
    <property type="molecule type" value="Genomic_DNA"/>
</dbReference>
<organism evidence="2 3">
    <name type="scientific">Ascochyta lentis</name>
    <dbReference type="NCBI Taxonomy" id="205686"/>
    <lineage>
        <taxon>Eukaryota</taxon>
        <taxon>Fungi</taxon>
        <taxon>Dikarya</taxon>
        <taxon>Ascomycota</taxon>
        <taxon>Pezizomycotina</taxon>
        <taxon>Dothideomycetes</taxon>
        <taxon>Pleosporomycetidae</taxon>
        <taxon>Pleosporales</taxon>
        <taxon>Pleosporineae</taxon>
        <taxon>Didymellaceae</taxon>
        <taxon>Ascochyta</taxon>
    </lineage>
</organism>
<keyword evidence="3" id="KW-1185">Reference proteome</keyword>
<dbReference type="OrthoDB" id="3794608at2759"/>
<dbReference type="AlphaFoldDB" id="A0A8H7JDH4"/>
<dbReference type="Proteomes" id="UP000651452">
    <property type="component" value="Unassembled WGS sequence"/>
</dbReference>
<feature type="transmembrane region" description="Helical" evidence="1">
    <location>
        <begin position="6"/>
        <end position="27"/>
    </location>
</feature>
<evidence type="ECO:0000256" key="1">
    <source>
        <dbReference type="SAM" id="Phobius"/>
    </source>
</evidence>
<keyword evidence="1" id="KW-0472">Membrane</keyword>
<name>A0A8H7JDH4_9PLEO</name>